<dbReference type="AlphaFoldDB" id="A0A853D8R0"/>
<comment type="function">
    <text evidence="1 13">Catalyzes the reversible conversion of 3-phosphohydroxypyruvate to phosphoserine and of 3-hydroxy-2-oxo-4-phosphonooxybutanoate to phosphohydroxythreonine.</text>
</comment>
<dbReference type="Proteomes" id="UP000571817">
    <property type="component" value="Unassembled WGS sequence"/>
</dbReference>
<evidence type="ECO:0000256" key="7">
    <source>
        <dbReference type="ARBA" id="ARBA00022679"/>
    </source>
</evidence>
<dbReference type="Gene3D" id="3.40.640.10">
    <property type="entry name" value="Type I PLP-dependent aspartate aminotransferase-like (Major domain)"/>
    <property type="match status" value="1"/>
</dbReference>
<gene>
    <name evidence="13" type="primary">serC</name>
    <name evidence="15" type="ORF">HNR15_000555</name>
</gene>
<evidence type="ECO:0000256" key="9">
    <source>
        <dbReference type="ARBA" id="ARBA00023096"/>
    </source>
</evidence>
<comment type="subunit">
    <text evidence="13">Homodimer.</text>
</comment>
<evidence type="ECO:0000256" key="2">
    <source>
        <dbReference type="ARBA" id="ARBA00005099"/>
    </source>
</evidence>
<reference evidence="15 16" key="1">
    <citation type="submission" date="2020-07" db="EMBL/GenBank/DDBJ databases">
        <title>Sequencing the genomes of 1000 actinobacteria strains.</title>
        <authorList>
            <person name="Klenk H.-P."/>
        </authorList>
    </citation>
    <scope>NUCLEOTIDE SEQUENCE [LARGE SCALE GENOMIC DNA]</scope>
    <source>
        <strain evidence="15 16">DSM 29531</strain>
    </source>
</reference>
<feature type="modified residue" description="N6-(pyridoxal phosphate)lysine" evidence="13">
    <location>
        <position position="195"/>
    </location>
</feature>
<feature type="binding site" evidence="13">
    <location>
        <position position="148"/>
    </location>
    <ligand>
        <name>pyridoxal 5'-phosphate</name>
        <dbReference type="ChEBI" id="CHEBI:597326"/>
    </ligand>
</feature>
<comment type="pathway">
    <text evidence="13">Cofactor biosynthesis; pyridoxine 5'-phosphate biosynthesis; pyridoxine 5'-phosphate from D-erythrose 4-phosphate: step 3/5.</text>
</comment>
<dbReference type="HAMAP" id="MF_00160">
    <property type="entry name" value="SerC_aminotrans_5"/>
    <property type="match status" value="1"/>
</dbReference>
<evidence type="ECO:0000313" key="15">
    <source>
        <dbReference type="EMBL" id="NYJ73592.1"/>
    </source>
</evidence>
<feature type="binding site" evidence="13">
    <location>
        <begin position="246"/>
        <end position="247"/>
    </location>
    <ligand>
        <name>pyridoxal 5'-phosphate</name>
        <dbReference type="ChEBI" id="CHEBI:597326"/>
    </ligand>
</feature>
<dbReference type="GO" id="GO:0019265">
    <property type="term" value="P:glycine biosynthetic process, by transamination of glyoxylate"/>
    <property type="evidence" value="ECO:0007669"/>
    <property type="project" value="TreeGrafter"/>
</dbReference>
<keyword evidence="4 13" id="KW-0963">Cytoplasm</keyword>
<dbReference type="SUPFAM" id="SSF53383">
    <property type="entry name" value="PLP-dependent transferases"/>
    <property type="match status" value="1"/>
</dbReference>
<comment type="subcellular location">
    <subcellularLocation>
        <location evidence="13">Cytoplasm</location>
    </subcellularLocation>
</comment>
<evidence type="ECO:0000259" key="14">
    <source>
        <dbReference type="Pfam" id="PF00266"/>
    </source>
</evidence>
<sequence length="372" mass="39934">MSIVIPRELRPADGRFGSGPSKVRPEQLDLLRDLGTDVLGTSHRQEPVRALVREVRSSLHDFLGAPEDYEIVLGNGGSTLFWDVATFSLIRERSVHGVCGEFSSKFAAAVAAAPFLAEPVVTRSVPGEVDPLSAVPGADTYAYAQNETSTGAMQPVRRVTGADAGALMLVDATSGAGGLPVDLREADVYYFAPQKSFASDGGLWLAAMSPAALERTATISSSDRWIPPSLNLQTAVDNSRLDQTYNTPAVATLALMVSQLRWLQAGGGLDFAVARSAESSRRLYDWVEHTSYASAFVADPAARSRVVATVDFDDAIDAALLARTLRENGVVDTEPYRALKRNQLRIGMYPSVDPDDVSALTACIEYVVQRIA</sequence>
<dbReference type="GO" id="GO:0030170">
    <property type="term" value="F:pyridoxal phosphate binding"/>
    <property type="evidence" value="ECO:0007669"/>
    <property type="project" value="UniProtKB-UniRule"/>
</dbReference>
<protein>
    <recommendedName>
        <fullName evidence="13">Phosphoserine aminotransferase</fullName>
        <ecNumber evidence="13">2.6.1.52</ecNumber>
    </recommendedName>
    <alternativeName>
        <fullName evidence="13">Phosphohydroxythreonine aminotransferase</fullName>
        <shortName evidence="13">PSAT</shortName>
    </alternativeName>
</protein>
<comment type="similarity">
    <text evidence="3 13">Belongs to the class-V pyridoxal-phosphate-dependent aminotransferase family. SerC subfamily.</text>
</comment>
<comment type="caution">
    <text evidence="15">The sequence shown here is derived from an EMBL/GenBank/DDBJ whole genome shotgun (WGS) entry which is preliminary data.</text>
</comment>
<comment type="catalytic activity">
    <reaction evidence="11 13">
        <text>4-(phosphooxy)-L-threonine + 2-oxoglutarate = (R)-3-hydroxy-2-oxo-4-phosphooxybutanoate + L-glutamate</text>
        <dbReference type="Rhea" id="RHEA:16573"/>
        <dbReference type="ChEBI" id="CHEBI:16810"/>
        <dbReference type="ChEBI" id="CHEBI:29985"/>
        <dbReference type="ChEBI" id="CHEBI:58452"/>
        <dbReference type="ChEBI" id="CHEBI:58538"/>
        <dbReference type="EC" id="2.6.1.52"/>
    </reaction>
</comment>
<evidence type="ECO:0000256" key="11">
    <source>
        <dbReference type="ARBA" id="ARBA00047630"/>
    </source>
</evidence>
<dbReference type="GO" id="GO:0005737">
    <property type="term" value="C:cytoplasm"/>
    <property type="evidence" value="ECO:0007669"/>
    <property type="project" value="UniProtKB-SubCell"/>
</dbReference>
<dbReference type="InterPro" id="IPR022278">
    <property type="entry name" value="Pser_aminoTfrase"/>
</dbReference>
<feature type="domain" description="Aminotransferase class V" evidence="14">
    <location>
        <begin position="40"/>
        <end position="331"/>
    </location>
</feature>
<evidence type="ECO:0000256" key="8">
    <source>
        <dbReference type="ARBA" id="ARBA00022898"/>
    </source>
</evidence>
<dbReference type="PANTHER" id="PTHR21152:SF40">
    <property type="entry name" value="ALANINE--GLYOXYLATE AMINOTRANSFERASE"/>
    <property type="match status" value="1"/>
</dbReference>
<dbReference type="GO" id="GO:0006564">
    <property type="term" value="P:L-serine biosynthetic process"/>
    <property type="evidence" value="ECO:0007669"/>
    <property type="project" value="UniProtKB-UniRule"/>
</dbReference>
<evidence type="ECO:0000256" key="4">
    <source>
        <dbReference type="ARBA" id="ARBA00022490"/>
    </source>
</evidence>
<feature type="binding site" evidence="13">
    <location>
        <position position="171"/>
    </location>
    <ligand>
        <name>pyridoxal 5'-phosphate</name>
        <dbReference type="ChEBI" id="CHEBI:597326"/>
    </ligand>
</feature>
<dbReference type="InterPro" id="IPR015421">
    <property type="entry name" value="PyrdxlP-dep_Trfase_major"/>
</dbReference>
<accession>A0A853D8R0</accession>
<comment type="catalytic activity">
    <reaction evidence="12 13">
        <text>O-phospho-L-serine + 2-oxoglutarate = 3-phosphooxypyruvate + L-glutamate</text>
        <dbReference type="Rhea" id="RHEA:14329"/>
        <dbReference type="ChEBI" id="CHEBI:16810"/>
        <dbReference type="ChEBI" id="CHEBI:18110"/>
        <dbReference type="ChEBI" id="CHEBI:29985"/>
        <dbReference type="ChEBI" id="CHEBI:57524"/>
        <dbReference type="EC" id="2.6.1.52"/>
    </reaction>
</comment>
<comment type="pathway">
    <text evidence="2 13">Amino-acid biosynthesis; L-serine biosynthesis; L-serine from 3-phospho-D-glycerate: step 2/3.</text>
</comment>
<dbReference type="UniPathway" id="UPA00244">
    <property type="reaction ID" value="UER00311"/>
</dbReference>
<keyword evidence="8 13" id="KW-0663">Pyridoxal phosphate</keyword>
<dbReference type="PANTHER" id="PTHR21152">
    <property type="entry name" value="AMINOTRANSFERASE CLASS V"/>
    <property type="match status" value="1"/>
</dbReference>
<evidence type="ECO:0000256" key="12">
    <source>
        <dbReference type="ARBA" id="ARBA00049007"/>
    </source>
</evidence>
<evidence type="ECO:0000256" key="5">
    <source>
        <dbReference type="ARBA" id="ARBA00022576"/>
    </source>
</evidence>
<dbReference type="Gene3D" id="3.90.1150.10">
    <property type="entry name" value="Aspartate Aminotransferase, domain 1"/>
    <property type="match status" value="1"/>
</dbReference>
<dbReference type="EMBL" id="JACCFW010000001">
    <property type="protein sequence ID" value="NYJ73592.1"/>
    <property type="molecule type" value="Genomic_DNA"/>
</dbReference>
<dbReference type="GO" id="GO:0008615">
    <property type="term" value="P:pyridoxine biosynthetic process"/>
    <property type="evidence" value="ECO:0007669"/>
    <property type="project" value="UniProtKB-UniRule"/>
</dbReference>
<keyword evidence="9 13" id="KW-0664">Pyridoxine biosynthesis</keyword>
<dbReference type="InterPro" id="IPR006272">
    <property type="entry name" value="Pser_aminoTfrase_mycobac"/>
</dbReference>
<dbReference type="InterPro" id="IPR015424">
    <property type="entry name" value="PyrdxlP-dep_Trfase"/>
</dbReference>
<proteinExistence type="inferred from homology"/>
<organism evidence="15 16">
    <name type="scientific">Allobranchiibius huperziae</name>
    <dbReference type="NCBI Taxonomy" id="1874116"/>
    <lineage>
        <taxon>Bacteria</taxon>
        <taxon>Bacillati</taxon>
        <taxon>Actinomycetota</taxon>
        <taxon>Actinomycetes</taxon>
        <taxon>Micrococcales</taxon>
        <taxon>Dermacoccaceae</taxon>
        <taxon>Allobranchiibius</taxon>
    </lineage>
</organism>
<dbReference type="NCBIfam" id="TIGR01366">
    <property type="entry name" value="serC_3"/>
    <property type="match status" value="1"/>
</dbReference>
<name>A0A853D8R0_9MICO</name>
<evidence type="ECO:0000256" key="3">
    <source>
        <dbReference type="ARBA" id="ARBA00006904"/>
    </source>
</evidence>
<dbReference type="InterPro" id="IPR015422">
    <property type="entry name" value="PyrdxlP-dep_Trfase_small"/>
</dbReference>
<feature type="binding site" evidence="13">
    <location>
        <position position="102"/>
    </location>
    <ligand>
        <name>pyridoxal 5'-phosphate</name>
        <dbReference type="ChEBI" id="CHEBI:597326"/>
    </ligand>
</feature>
<comment type="caution">
    <text evidence="13">Lacks conserved residue(s) required for the propagation of feature annotation.</text>
</comment>
<evidence type="ECO:0000256" key="1">
    <source>
        <dbReference type="ARBA" id="ARBA00003483"/>
    </source>
</evidence>
<keyword evidence="16" id="KW-1185">Reference proteome</keyword>
<keyword evidence="5 13" id="KW-0032">Aminotransferase</keyword>
<comment type="cofactor">
    <cofactor evidence="13">
        <name>pyridoxal 5'-phosphate</name>
        <dbReference type="ChEBI" id="CHEBI:597326"/>
    </cofactor>
    <text evidence="13">Binds 1 pyridoxal phosphate per subunit.</text>
</comment>
<dbReference type="InterPro" id="IPR000192">
    <property type="entry name" value="Aminotrans_V_dom"/>
</dbReference>
<evidence type="ECO:0000256" key="13">
    <source>
        <dbReference type="HAMAP-Rule" id="MF_00160"/>
    </source>
</evidence>
<dbReference type="GO" id="GO:0004648">
    <property type="term" value="F:O-phospho-L-serine:2-oxoglutarate aminotransferase activity"/>
    <property type="evidence" value="ECO:0007669"/>
    <property type="project" value="UniProtKB-UniRule"/>
</dbReference>
<keyword evidence="6 13" id="KW-0028">Amino-acid biosynthesis</keyword>
<dbReference type="GO" id="GO:0008453">
    <property type="term" value="F:alanine-glyoxylate transaminase activity"/>
    <property type="evidence" value="ECO:0007669"/>
    <property type="project" value="TreeGrafter"/>
</dbReference>
<evidence type="ECO:0000256" key="10">
    <source>
        <dbReference type="ARBA" id="ARBA00023299"/>
    </source>
</evidence>
<keyword evidence="7 13" id="KW-0808">Transferase</keyword>
<dbReference type="PIRSF" id="PIRSF000525">
    <property type="entry name" value="SerC"/>
    <property type="match status" value="1"/>
</dbReference>
<dbReference type="GO" id="GO:0004760">
    <property type="term" value="F:L-serine-pyruvate transaminase activity"/>
    <property type="evidence" value="ECO:0007669"/>
    <property type="project" value="TreeGrafter"/>
</dbReference>
<dbReference type="EC" id="2.6.1.52" evidence="13"/>
<dbReference type="Pfam" id="PF00266">
    <property type="entry name" value="Aminotran_5"/>
    <property type="match status" value="1"/>
</dbReference>
<evidence type="ECO:0000256" key="6">
    <source>
        <dbReference type="ARBA" id="ARBA00022605"/>
    </source>
</evidence>
<feature type="binding site" evidence="13">
    <location>
        <position position="194"/>
    </location>
    <ligand>
        <name>pyridoxal 5'-phosphate</name>
        <dbReference type="ChEBI" id="CHEBI:597326"/>
    </ligand>
</feature>
<dbReference type="UniPathway" id="UPA00135">
    <property type="reaction ID" value="UER00197"/>
</dbReference>
<keyword evidence="10 13" id="KW-0718">Serine biosynthesis</keyword>
<evidence type="ECO:0000313" key="16">
    <source>
        <dbReference type="Proteomes" id="UP000571817"/>
    </source>
</evidence>
<feature type="binding site" evidence="13">
    <location>
        <position position="44"/>
    </location>
    <ligand>
        <name>L-glutamate</name>
        <dbReference type="ChEBI" id="CHEBI:29985"/>
    </ligand>
</feature>